<protein>
    <submittedName>
        <fullName evidence="3">Uncharacterized protein</fullName>
    </submittedName>
</protein>
<feature type="signal peptide" evidence="2">
    <location>
        <begin position="1"/>
        <end position="20"/>
    </location>
</feature>
<feature type="region of interest" description="Disordered" evidence="1">
    <location>
        <begin position="50"/>
        <end position="70"/>
    </location>
</feature>
<proteinExistence type="predicted"/>
<evidence type="ECO:0000313" key="3">
    <source>
        <dbReference type="EMBL" id="KAJ3980168.1"/>
    </source>
</evidence>
<reference evidence="3" key="1">
    <citation type="submission" date="2022-08" db="EMBL/GenBank/DDBJ databases">
        <authorList>
            <consortium name="DOE Joint Genome Institute"/>
            <person name="Min B."/>
            <person name="Riley R."/>
            <person name="Sierra-Patev S."/>
            <person name="Naranjo-Ortiz M."/>
            <person name="Looney B."/>
            <person name="Konkel Z."/>
            <person name="Slot J.C."/>
            <person name="Sakamoto Y."/>
            <person name="Steenwyk J.L."/>
            <person name="Rokas A."/>
            <person name="Carro J."/>
            <person name="Camarero S."/>
            <person name="Ferreira P."/>
            <person name="Molpeceres G."/>
            <person name="Ruiz-Duenas F.J."/>
            <person name="Serrano A."/>
            <person name="Henrissat B."/>
            <person name="Drula E."/>
            <person name="Hughes K.W."/>
            <person name="Mata J.L."/>
            <person name="Ishikawa N.K."/>
            <person name="Vargas-Isla R."/>
            <person name="Ushijima S."/>
            <person name="Smith C.A."/>
            <person name="Ahrendt S."/>
            <person name="Andreopoulos W."/>
            <person name="He G."/>
            <person name="Labutti K."/>
            <person name="Lipzen A."/>
            <person name="Ng V."/>
            <person name="Sandor L."/>
            <person name="Barry K."/>
            <person name="Martinez A.T."/>
            <person name="Xiao Y."/>
            <person name="Gibbons J.G."/>
            <person name="Terashima K."/>
            <person name="Hibbett D.S."/>
            <person name="Grigoriev I.V."/>
        </authorList>
    </citation>
    <scope>NUCLEOTIDE SEQUENCE</scope>
    <source>
        <strain evidence="3">TFB7829</strain>
    </source>
</reference>
<evidence type="ECO:0000256" key="2">
    <source>
        <dbReference type="SAM" id="SignalP"/>
    </source>
</evidence>
<feature type="chain" id="PRO_5041230053" evidence="2">
    <location>
        <begin position="21"/>
        <end position="70"/>
    </location>
</feature>
<feature type="compositionally biased region" description="Polar residues" evidence="1">
    <location>
        <begin position="60"/>
        <end position="70"/>
    </location>
</feature>
<sequence>MHIKLISIVVVAATVLVASATPFPDPRGNLDASLWGSANSRNSWSTTNSYIYSSDSGSSAKQCSQGDKGW</sequence>
<dbReference type="Proteomes" id="UP001163850">
    <property type="component" value="Unassembled WGS sequence"/>
</dbReference>
<keyword evidence="2" id="KW-0732">Signal</keyword>
<dbReference type="EMBL" id="MU802218">
    <property type="protein sequence ID" value="KAJ3980168.1"/>
    <property type="molecule type" value="Genomic_DNA"/>
</dbReference>
<dbReference type="AlphaFoldDB" id="A0AA38PRW6"/>
<feature type="compositionally biased region" description="Low complexity" evidence="1">
    <location>
        <begin position="50"/>
        <end position="59"/>
    </location>
</feature>
<accession>A0AA38PRW6</accession>
<organism evidence="3 4">
    <name type="scientific">Lentinula detonsa</name>
    <dbReference type="NCBI Taxonomy" id="2804962"/>
    <lineage>
        <taxon>Eukaryota</taxon>
        <taxon>Fungi</taxon>
        <taxon>Dikarya</taxon>
        <taxon>Basidiomycota</taxon>
        <taxon>Agaricomycotina</taxon>
        <taxon>Agaricomycetes</taxon>
        <taxon>Agaricomycetidae</taxon>
        <taxon>Agaricales</taxon>
        <taxon>Marasmiineae</taxon>
        <taxon>Omphalotaceae</taxon>
        <taxon>Lentinula</taxon>
    </lineage>
</organism>
<gene>
    <name evidence="3" type="ORF">F5890DRAFT_1542942</name>
</gene>
<comment type="caution">
    <text evidence="3">The sequence shown here is derived from an EMBL/GenBank/DDBJ whole genome shotgun (WGS) entry which is preliminary data.</text>
</comment>
<evidence type="ECO:0000313" key="4">
    <source>
        <dbReference type="Proteomes" id="UP001163850"/>
    </source>
</evidence>
<name>A0AA38PRW6_9AGAR</name>
<evidence type="ECO:0000256" key="1">
    <source>
        <dbReference type="SAM" id="MobiDB-lite"/>
    </source>
</evidence>